<dbReference type="EMBL" id="JBGNUJ010000010">
    <property type="protein sequence ID" value="KAL3955755.1"/>
    <property type="molecule type" value="Genomic_DNA"/>
</dbReference>
<sequence length="271" mass="29917">MPSEKFLALPEACGRRSGAGAGLAAHDEALAEPGFDRPPSPTPPASAAWPRAPTIRREATTIIVRNLESGPLLQCRVCCFESLAALCRAPPGPRLLRCASNKRVQTRLRARLCFGHRSTRRFRVVVVAGIPVPSPCFVAARTTRSQPTVISLRLGGPRPIHDMEPRERSVDDFGASPALNHCTPWHSPRPPRCPHRCCRRLGQPRGQARCPRCPAIVAVEQASSPRPRLPSRSLRRLRCQALPAPSAPAFAYDVPDLQTLPRIYWRHRTRC</sequence>
<evidence type="ECO:0000313" key="2">
    <source>
        <dbReference type="Proteomes" id="UP001638806"/>
    </source>
</evidence>
<accession>A0ACC4DH85</accession>
<evidence type="ECO:0000313" key="1">
    <source>
        <dbReference type="EMBL" id="KAL3955755.1"/>
    </source>
</evidence>
<gene>
    <name evidence="1" type="ORF">ACCO45_011318</name>
</gene>
<name>A0ACC4DH85_PURLI</name>
<comment type="caution">
    <text evidence="1">The sequence shown here is derived from an EMBL/GenBank/DDBJ whole genome shotgun (WGS) entry which is preliminary data.</text>
</comment>
<organism evidence="1 2">
    <name type="scientific">Purpureocillium lilacinum</name>
    <name type="common">Paecilomyces lilacinus</name>
    <dbReference type="NCBI Taxonomy" id="33203"/>
    <lineage>
        <taxon>Eukaryota</taxon>
        <taxon>Fungi</taxon>
        <taxon>Dikarya</taxon>
        <taxon>Ascomycota</taxon>
        <taxon>Pezizomycotina</taxon>
        <taxon>Sordariomycetes</taxon>
        <taxon>Hypocreomycetidae</taxon>
        <taxon>Hypocreales</taxon>
        <taxon>Ophiocordycipitaceae</taxon>
        <taxon>Purpureocillium</taxon>
    </lineage>
</organism>
<protein>
    <submittedName>
        <fullName evidence="1">Uncharacterized protein</fullName>
    </submittedName>
</protein>
<proteinExistence type="predicted"/>
<reference evidence="1" key="1">
    <citation type="submission" date="2024-12" db="EMBL/GenBank/DDBJ databases">
        <title>Comparative genomics and development of molecular markers within Purpureocillium lilacinum and among Purpureocillium species.</title>
        <authorList>
            <person name="Yeh Z.-Y."/>
            <person name="Ni N.-T."/>
            <person name="Lo P.-H."/>
            <person name="Mushyakhwo K."/>
            <person name="Lin C.-F."/>
            <person name="Nai Y.-S."/>
        </authorList>
    </citation>
    <scope>NUCLEOTIDE SEQUENCE</scope>
    <source>
        <strain evidence="1">NCHU-NPUST-175</strain>
    </source>
</reference>
<keyword evidence="2" id="KW-1185">Reference proteome</keyword>
<dbReference type="Proteomes" id="UP001638806">
    <property type="component" value="Unassembled WGS sequence"/>
</dbReference>